<evidence type="ECO:0000313" key="9">
    <source>
        <dbReference type="EMBL" id="MBW4466527.1"/>
    </source>
</evidence>
<keyword evidence="6" id="KW-0408">Iron</keyword>
<accession>A0A951PC09</accession>
<keyword evidence="4" id="KW-0223">Dioxygenase</keyword>
<evidence type="ECO:0000256" key="6">
    <source>
        <dbReference type="ARBA" id="ARBA00023004"/>
    </source>
</evidence>
<evidence type="ECO:0000256" key="7">
    <source>
        <dbReference type="SAM" id="MobiDB-lite"/>
    </source>
</evidence>
<comment type="cofactor">
    <cofactor evidence="1">
        <name>L-ascorbate</name>
        <dbReference type="ChEBI" id="CHEBI:38290"/>
    </cofactor>
</comment>
<dbReference type="AlphaFoldDB" id="A0A951PC09"/>
<dbReference type="SMART" id="SM00702">
    <property type="entry name" value="P4Hc"/>
    <property type="match status" value="1"/>
</dbReference>
<name>A0A951PC09_9CYAN</name>
<dbReference type="GO" id="GO:0005506">
    <property type="term" value="F:iron ion binding"/>
    <property type="evidence" value="ECO:0007669"/>
    <property type="project" value="InterPro"/>
</dbReference>
<dbReference type="SUPFAM" id="SSF52833">
    <property type="entry name" value="Thioredoxin-like"/>
    <property type="match status" value="1"/>
</dbReference>
<keyword evidence="3" id="KW-0847">Vitamin C</keyword>
<dbReference type="Proteomes" id="UP000707356">
    <property type="component" value="Unassembled WGS sequence"/>
</dbReference>
<evidence type="ECO:0000313" key="10">
    <source>
        <dbReference type="Proteomes" id="UP000707356"/>
    </source>
</evidence>
<dbReference type="Pfam" id="PF00578">
    <property type="entry name" value="AhpC-TSA"/>
    <property type="match status" value="1"/>
</dbReference>
<keyword evidence="2" id="KW-0479">Metal-binding</keyword>
<dbReference type="Pfam" id="PF13640">
    <property type="entry name" value="2OG-FeII_Oxy_3"/>
    <property type="match status" value="1"/>
</dbReference>
<dbReference type="InterPro" id="IPR006620">
    <property type="entry name" value="Pro_4_hyd_alph"/>
</dbReference>
<evidence type="ECO:0000256" key="5">
    <source>
        <dbReference type="ARBA" id="ARBA00023002"/>
    </source>
</evidence>
<dbReference type="Gene3D" id="2.60.120.620">
    <property type="entry name" value="q2cbj1_9rhob like domain"/>
    <property type="match status" value="1"/>
</dbReference>
<reference evidence="9" key="1">
    <citation type="submission" date="2021-05" db="EMBL/GenBank/DDBJ databases">
        <authorList>
            <person name="Pietrasiak N."/>
            <person name="Ward R."/>
            <person name="Stajich J.E."/>
            <person name="Kurbessoian T."/>
        </authorList>
    </citation>
    <scope>NUCLEOTIDE SEQUENCE</scope>
    <source>
        <strain evidence="9">GSE-TBD4-15B</strain>
    </source>
</reference>
<dbReference type="InterPro" id="IPR044862">
    <property type="entry name" value="Pro_4_hyd_alph_FE2OG_OXY"/>
</dbReference>
<proteinExistence type="predicted"/>
<feature type="compositionally biased region" description="Low complexity" evidence="7">
    <location>
        <begin position="382"/>
        <end position="394"/>
    </location>
</feature>
<dbReference type="InterPro" id="IPR005123">
    <property type="entry name" value="Oxoglu/Fe-dep_dioxygenase_dom"/>
</dbReference>
<evidence type="ECO:0000256" key="2">
    <source>
        <dbReference type="ARBA" id="ARBA00022723"/>
    </source>
</evidence>
<evidence type="ECO:0000256" key="4">
    <source>
        <dbReference type="ARBA" id="ARBA00022964"/>
    </source>
</evidence>
<dbReference type="GO" id="GO:0016209">
    <property type="term" value="F:antioxidant activity"/>
    <property type="evidence" value="ECO:0007669"/>
    <property type="project" value="InterPro"/>
</dbReference>
<dbReference type="GO" id="GO:0016705">
    <property type="term" value="F:oxidoreductase activity, acting on paired donors, with incorporation or reduction of molecular oxygen"/>
    <property type="evidence" value="ECO:0007669"/>
    <property type="project" value="InterPro"/>
</dbReference>
<gene>
    <name evidence="9" type="ORF">KME07_13975</name>
</gene>
<evidence type="ECO:0000256" key="1">
    <source>
        <dbReference type="ARBA" id="ARBA00001961"/>
    </source>
</evidence>
<evidence type="ECO:0000256" key="3">
    <source>
        <dbReference type="ARBA" id="ARBA00022896"/>
    </source>
</evidence>
<dbReference type="GO" id="GO:0031418">
    <property type="term" value="F:L-ascorbic acid binding"/>
    <property type="evidence" value="ECO:0007669"/>
    <property type="project" value="UniProtKB-KW"/>
</dbReference>
<feature type="region of interest" description="Disordered" evidence="7">
    <location>
        <begin position="357"/>
        <end position="401"/>
    </location>
</feature>
<dbReference type="Gene3D" id="3.40.30.10">
    <property type="entry name" value="Glutaredoxin"/>
    <property type="match status" value="1"/>
</dbReference>
<evidence type="ECO:0000259" key="8">
    <source>
        <dbReference type="PROSITE" id="PS51471"/>
    </source>
</evidence>
<dbReference type="InterPro" id="IPR036249">
    <property type="entry name" value="Thioredoxin-like_sf"/>
</dbReference>
<sequence>MTVLTVGDPAPWFVLPSTSNPNFHFDTVGGYRIILCFFGSTQLEQSAQAVEDFCAMQAELAAANIPFFGVSVDPADRVLASKVVSPTYCKFFWDFEQQVSQQYGAAAPTDQSQQPSYQPITYLLNENLSVQQVFPLRQAEGYAAEIFRCVSSLPPPELPRPAARQAPVLFIPQVLEPELCQALIQLHQSSGGRSSGFMREVDGKTVEILDPGFKKRRDINLADSPLLGAINQRVIRRIKPEVAKAFQFEITRFERHLVACYDATDQGFFNRHRDNTTKGTAHRRFAMTLNLNPSEYGGGDLRFPEYGTQLYRTNQGEAIIFSSSLLHEVTPVTSGHRYALLSFFYGDEDAAIRERNQQFLADRSTEPPPVKPAQSGFGAPRSAASSKSNQAKSQAKSKKRR</sequence>
<dbReference type="GO" id="GO:0051213">
    <property type="term" value="F:dioxygenase activity"/>
    <property type="evidence" value="ECO:0007669"/>
    <property type="project" value="UniProtKB-KW"/>
</dbReference>
<protein>
    <submittedName>
        <fullName evidence="9">2OG-Fe(II) oxygenase</fullName>
    </submittedName>
</protein>
<keyword evidence="5" id="KW-0560">Oxidoreductase</keyword>
<comment type="caution">
    <text evidence="9">The sequence shown here is derived from an EMBL/GenBank/DDBJ whole genome shotgun (WGS) entry which is preliminary data.</text>
</comment>
<dbReference type="EMBL" id="JAHHHV010000068">
    <property type="protein sequence ID" value="MBW4466527.1"/>
    <property type="molecule type" value="Genomic_DNA"/>
</dbReference>
<reference evidence="9" key="2">
    <citation type="journal article" date="2022" name="Microbiol. Resour. Announc.">
        <title>Metagenome Sequencing to Explore Phylogenomics of Terrestrial Cyanobacteria.</title>
        <authorList>
            <person name="Ward R.D."/>
            <person name="Stajich J.E."/>
            <person name="Johansen J.R."/>
            <person name="Huntemann M."/>
            <person name="Clum A."/>
            <person name="Foster B."/>
            <person name="Foster B."/>
            <person name="Roux S."/>
            <person name="Palaniappan K."/>
            <person name="Varghese N."/>
            <person name="Mukherjee S."/>
            <person name="Reddy T.B.K."/>
            <person name="Daum C."/>
            <person name="Copeland A."/>
            <person name="Chen I.A."/>
            <person name="Ivanova N.N."/>
            <person name="Kyrpides N.C."/>
            <person name="Shapiro N."/>
            <person name="Eloe-Fadrosh E.A."/>
            <person name="Pietrasiak N."/>
        </authorList>
    </citation>
    <scope>NUCLEOTIDE SEQUENCE</scope>
    <source>
        <strain evidence="9">GSE-TBD4-15B</strain>
    </source>
</reference>
<feature type="domain" description="Fe2OG dioxygenase" evidence="8">
    <location>
        <begin position="252"/>
        <end position="347"/>
    </location>
</feature>
<dbReference type="InterPro" id="IPR000866">
    <property type="entry name" value="AhpC/TSA"/>
</dbReference>
<dbReference type="PROSITE" id="PS51471">
    <property type="entry name" value="FE2OG_OXY"/>
    <property type="match status" value="1"/>
</dbReference>
<organism evidence="9 10">
    <name type="scientific">Pegethrix bostrychoides GSE-TBD4-15B</name>
    <dbReference type="NCBI Taxonomy" id="2839662"/>
    <lineage>
        <taxon>Bacteria</taxon>
        <taxon>Bacillati</taxon>
        <taxon>Cyanobacteriota</taxon>
        <taxon>Cyanophyceae</taxon>
        <taxon>Oculatellales</taxon>
        <taxon>Oculatellaceae</taxon>
        <taxon>Pegethrix</taxon>
    </lineage>
</organism>